<feature type="active site" description="Charge relay system" evidence="1">
    <location>
        <position position="275"/>
    </location>
</feature>
<keyword evidence="5" id="KW-1185">Reference proteome</keyword>
<dbReference type="InterPro" id="IPR008391">
    <property type="entry name" value="AXE1_dom"/>
</dbReference>
<dbReference type="Gene3D" id="3.40.50.1820">
    <property type="entry name" value="alpha/beta hydrolase"/>
    <property type="match status" value="1"/>
</dbReference>
<evidence type="ECO:0000256" key="1">
    <source>
        <dbReference type="PIRSR" id="PIRSR639069-1"/>
    </source>
</evidence>
<dbReference type="GO" id="GO:0005976">
    <property type="term" value="P:polysaccharide metabolic process"/>
    <property type="evidence" value="ECO:0007669"/>
    <property type="project" value="TreeGrafter"/>
</dbReference>
<accession>A0A265NAI0</accession>
<dbReference type="Proteomes" id="UP000216498">
    <property type="component" value="Unassembled WGS sequence"/>
</dbReference>
<evidence type="ECO:0000259" key="3">
    <source>
        <dbReference type="Pfam" id="PF05448"/>
    </source>
</evidence>
<feature type="active site" description="Charge relay system" evidence="1">
    <location>
        <position position="304"/>
    </location>
</feature>
<dbReference type="OrthoDB" id="9770528at2"/>
<dbReference type="PANTHER" id="PTHR40111:SF1">
    <property type="entry name" value="CEPHALOSPORIN-C DEACETYLASE"/>
    <property type="match status" value="1"/>
</dbReference>
<dbReference type="Pfam" id="PF05448">
    <property type="entry name" value="AXE1"/>
    <property type="match status" value="1"/>
</dbReference>
<proteinExistence type="predicted"/>
<dbReference type="InterPro" id="IPR029058">
    <property type="entry name" value="AB_hydrolase_fold"/>
</dbReference>
<dbReference type="GO" id="GO:0052689">
    <property type="term" value="F:carboxylic ester hydrolase activity"/>
    <property type="evidence" value="ECO:0007669"/>
    <property type="project" value="TreeGrafter"/>
</dbReference>
<name>A0A265NAI0_9BACI</name>
<feature type="active site" description="Nucleophile" evidence="1">
    <location>
        <position position="189"/>
    </location>
</feature>
<sequence length="323" mass="36930">MFYWGRKGVLHIKQTIEELKSYQPERTSKPDHHDFWSQTLSEAKKKPLRAKLTDLNYPIKQITAYELTYHGFDETPIHAHYILPKEHNEKLPCLLFFHGYSMSKHSVSNYMQWLIQGYAVIAVDCRGQGKSGDFSSYTSDSLGTWVTKGILDKEEYYYRKVYTDGVRAIDFACSRPEIDPDRIGVIGGSMGGGITLAVAALDDRPKLAIADMPNMCDIPLAIEQKFEGSLTFVEKFLHQYPEHIELVYENLTYFDNLNLSESITCKTRISQGLKDLICPPMPAFGVYNLITAPKSMEIYPFTAHDMSMVEHVDKTIEFVNENL</sequence>
<protein>
    <recommendedName>
        <fullName evidence="3">Acetyl xylan esterase domain-containing protein</fullName>
    </recommendedName>
</protein>
<evidence type="ECO:0000313" key="4">
    <source>
        <dbReference type="EMBL" id="OZU88306.1"/>
    </source>
</evidence>
<dbReference type="EMBL" id="NPMS01000005">
    <property type="protein sequence ID" value="OZU88306.1"/>
    <property type="molecule type" value="Genomic_DNA"/>
</dbReference>
<feature type="domain" description="Acetyl xylan esterase" evidence="3">
    <location>
        <begin position="15"/>
        <end position="320"/>
    </location>
</feature>
<dbReference type="InterPro" id="IPR039069">
    <property type="entry name" value="CE7"/>
</dbReference>
<evidence type="ECO:0000313" key="5">
    <source>
        <dbReference type="Proteomes" id="UP000216498"/>
    </source>
</evidence>
<dbReference type="PANTHER" id="PTHR40111">
    <property type="entry name" value="CEPHALOSPORIN-C DEACETYLASE"/>
    <property type="match status" value="1"/>
</dbReference>
<organism evidence="4 5">
    <name type="scientific">Virgibacillus indicus</name>
    <dbReference type="NCBI Taxonomy" id="2024554"/>
    <lineage>
        <taxon>Bacteria</taxon>
        <taxon>Bacillati</taxon>
        <taxon>Bacillota</taxon>
        <taxon>Bacilli</taxon>
        <taxon>Bacillales</taxon>
        <taxon>Bacillaceae</taxon>
        <taxon>Virgibacillus</taxon>
    </lineage>
</organism>
<gene>
    <name evidence="4" type="ORF">CIL03_11670</name>
</gene>
<dbReference type="SUPFAM" id="SSF53474">
    <property type="entry name" value="alpha/beta-Hydrolases"/>
    <property type="match status" value="1"/>
</dbReference>
<evidence type="ECO:0000256" key="2">
    <source>
        <dbReference type="PIRSR" id="PIRSR639069-2"/>
    </source>
</evidence>
<comment type="caution">
    <text evidence="4">The sequence shown here is derived from an EMBL/GenBank/DDBJ whole genome shotgun (WGS) entry which is preliminary data.</text>
</comment>
<dbReference type="AlphaFoldDB" id="A0A265NAI0"/>
<feature type="binding site" evidence="2">
    <location>
        <position position="100"/>
    </location>
    <ligand>
        <name>substrate</name>
    </ligand>
</feature>
<reference evidence="4 5" key="1">
    <citation type="submission" date="2017-08" db="EMBL/GenBank/DDBJ databases">
        <title>Virgibacillus indicus sp. nov. and Virgibacillus profoundi sp. nov, two moderately halophilic bacteria isolated from marine sediment by using the Microfluidic Streak Plate.</title>
        <authorList>
            <person name="Xu B."/>
            <person name="Hu B."/>
            <person name="Wang J."/>
            <person name="Zhu Y."/>
            <person name="Huang L."/>
            <person name="Du W."/>
            <person name="Huang Y."/>
        </authorList>
    </citation>
    <scope>NUCLEOTIDE SEQUENCE [LARGE SCALE GENOMIC DNA]</scope>
    <source>
        <strain evidence="4 5">IO3-P2-C2</strain>
    </source>
</reference>